<evidence type="ECO:0000313" key="3">
    <source>
        <dbReference type="Proteomes" id="UP000664882"/>
    </source>
</evidence>
<sequence length="160" mass="18217">MRCHCDSQQPFEHCCQPYLSGITTPSSPLALMRSRYSAFVLGLGDYLLHTWHPDTRGQLTADELSTQGQNTEWLGLTIIFATNEMTSTTSVVEFKVRYREHGRVAYLHERSNFELLSGRWLYRDGLINPPKIKLNQACPCGAAHRATPKKYKHCCAKRSV</sequence>
<gene>
    <name evidence="2" type="ORF">J3U76_13685</name>
</gene>
<evidence type="ECO:0000313" key="2">
    <source>
        <dbReference type="EMBL" id="MBO1520664.1"/>
    </source>
</evidence>
<feature type="domain" description="YchJ-like middle NTF2-like" evidence="1">
    <location>
        <begin position="28"/>
        <end position="125"/>
    </location>
</feature>
<comment type="caution">
    <text evidence="2">The sequence shown here is derived from an EMBL/GenBank/DDBJ whole genome shotgun (WGS) entry which is preliminary data.</text>
</comment>
<proteinExistence type="predicted"/>
<dbReference type="Gene3D" id="3.10.450.50">
    <property type="match status" value="1"/>
</dbReference>
<organism evidence="2 3">
    <name type="scientific">Oceanisphaera pacifica</name>
    <dbReference type="NCBI Taxonomy" id="2818389"/>
    <lineage>
        <taxon>Bacteria</taxon>
        <taxon>Pseudomonadati</taxon>
        <taxon>Pseudomonadota</taxon>
        <taxon>Gammaproteobacteria</taxon>
        <taxon>Aeromonadales</taxon>
        <taxon>Aeromonadaceae</taxon>
        <taxon>Oceanisphaera</taxon>
    </lineage>
</organism>
<dbReference type="Pfam" id="PF17775">
    <property type="entry name" value="YchJ_M-like"/>
    <property type="match status" value="1"/>
</dbReference>
<dbReference type="Proteomes" id="UP000664882">
    <property type="component" value="Unassembled WGS sequence"/>
</dbReference>
<protein>
    <submittedName>
        <fullName evidence="2">SecC motif-containing protein</fullName>
    </submittedName>
</protein>
<dbReference type="InterPro" id="IPR048469">
    <property type="entry name" value="YchJ-like_M"/>
</dbReference>
<accession>A0ABS3NJA1</accession>
<name>A0ABS3NJA1_9GAMM</name>
<dbReference type="InterPro" id="IPR032710">
    <property type="entry name" value="NTF2-like_dom_sf"/>
</dbReference>
<dbReference type="PANTHER" id="PTHR33747:SF1">
    <property type="entry name" value="ADENYLATE CYCLASE-ASSOCIATED CAP C-TERMINAL DOMAIN-CONTAINING PROTEIN"/>
    <property type="match status" value="1"/>
</dbReference>
<dbReference type="SUPFAM" id="SSF54427">
    <property type="entry name" value="NTF2-like"/>
    <property type="match status" value="1"/>
</dbReference>
<dbReference type="PANTHER" id="PTHR33747">
    <property type="entry name" value="UPF0225 PROTEIN SCO1677"/>
    <property type="match status" value="1"/>
</dbReference>
<dbReference type="EMBL" id="JAGDFX010000022">
    <property type="protein sequence ID" value="MBO1520664.1"/>
    <property type="molecule type" value="Genomic_DNA"/>
</dbReference>
<evidence type="ECO:0000259" key="1">
    <source>
        <dbReference type="Pfam" id="PF17775"/>
    </source>
</evidence>
<keyword evidence="3" id="KW-1185">Reference proteome</keyword>
<reference evidence="2 3" key="1">
    <citation type="submission" date="2021-03" db="EMBL/GenBank/DDBJ databases">
        <title>Oceanisphaera sp. nov., isolated from the intestine.</title>
        <authorList>
            <person name="Zhao L.-H."/>
            <person name="Shi L.-F."/>
        </authorList>
    </citation>
    <scope>NUCLEOTIDE SEQUENCE [LARGE SCALE GENOMIC DNA]</scope>
    <source>
        <strain evidence="2 3">DM8</strain>
    </source>
</reference>
<dbReference type="RefSeq" id="WP_208006537.1">
    <property type="nucleotide sequence ID" value="NZ_JAGDFX010000022.1"/>
</dbReference>